<keyword evidence="3" id="KW-0812">Transmembrane</keyword>
<dbReference type="SUPFAM" id="SSF55729">
    <property type="entry name" value="Acyl-CoA N-acyltransferases (Nat)"/>
    <property type="match status" value="1"/>
</dbReference>
<dbReference type="PANTHER" id="PTHR13947">
    <property type="entry name" value="GNAT FAMILY N-ACETYLTRANSFERASE"/>
    <property type="match status" value="1"/>
</dbReference>
<feature type="domain" description="N-acetyltransferase" evidence="4">
    <location>
        <begin position="114"/>
        <end position="276"/>
    </location>
</feature>
<dbReference type="InterPro" id="IPR016181">
    <property type="entry name" value="Acyl_CoA_acyltransferase"/>
</dbReference>
<dbReference type="PANTHER" id="PTHR13947:SF37">
    <property type="entry name" value="LD18367P"/>
    <property type="match status" value="1"/>
</dbReference>
<evidence type="ECO:0000313" key="6">
    <source>
        <dbReference type="Proteomes" id="UP000054477"/>
    </source>
</evidence>
<evidence type="ECO:0000313" key="5">
    <source>
        <dbReference type="EMBL" id="KIJ94014.1"/>
    </source>
</evidence>
<evidence type="ECO:0000256" key="3">
    <source>
        <dbReference type="SAM" id="Phobius"/>
    </source>
</evidence>
<proteinExistence type="predicted"/>
<dbReference type="GO" id="GO:0008080">
    <property type="term" value="F:N-acetyltransferase activity"/>
    <property type="evidence" value="ECO:0007669"/>
    <property type="project" value="InterPro"/>
</dbReference>
<keyword evidence="3" id="KW-1133">Transmembrane helix</keyword>
<evidence type="ECO:0000259" key="4">
    <source>
        <dbReference type="PROSITE" id="PS51186"/>
    </source>
</evidence>
<dbReference type="PROSITE" id="PS51186">
    <property type="entry name" value="GNAT"/>
    <property type="match status" value="1"/>
</dbReference>
<evidence type="ECO:0000256" key="1">
    <source>
        <dbReference type="ARBA" id="ARBA00022679"/>
    </source>
</evidence>
<organism evidence="5 6">
    <name type="scientific">Laccaria amethystina LaAM-08-1</name>
    <dbReference type="NCBI Taxonomy" id="1095629"/>
    <lineage>
        <taxon>Eukaryota</taxon>
        <taxon>Fungi</taxon>
        <taxon>Dikarya</taxon>
        <taxon>Basidiomycota</taxon>
        <taxon>Agaricomycotina</taxon>
        <taxon>Agaricomycetes</taxon>
        <taxon>Agaricomycetidae</taxon>
        <taxon>Agaricales</taxon>
        <taxon>Agaricineae</taxon>
        <taxon>Hydnangiaceae</taxon>
        <taxon>Laccaria</taxon>
    </lineage>
</organism>
<reference evidence="5 6" key="1">
    <citation type="submission" date="2014-04" db="EMBL/GenBank/DDBJ databases">
        <authorList>
            <consortium name="DOE Joint Genome Institute"/>
            <person name="Kuo A."/>
            <person name="Kohler A."/>
            <person name="Nagy L.G."/>
            <person name="Floudas D."/>
            <person name="Copeland A."/>
            <person name="Barry K.W."/>
            <person name="Cichocki N."/>
            <person name="Veneault-Fourrey C."/>
            <person name="LaButti K."/>
            <person name="Lindquist E.A."/>
            <person name="Lipzen A."/>
            <person name="Lundell T."/>
            <person name="Morin E."/>
            <person name="Murat C."/>
            <person name="Sun H."/>
            <person name="Tunlid A."/>
            <person name="Henrissat B."/>
            <person name="Grigoriev I.V."/>
            <person name="Hibbett D.S."/>
            <person name="Martin F."/>
            <person name="Nordberg H.P."/>
            <person name="Cantor M.N."/>
            <person name="Hua S.X."/>
        </authorList>
    </citation>
    <scope>NUCLEOTIDE SEQUENCE [LARGE SCALE GENOMIC DNA]</scope>
    <source>
        <strain evidence="5 6">LaAM-08-1</strain>
    </source>
</reference>
<dbReference type="Pfam" id="PF00583">
    <property type="entry name" value="Acetyltransf_1"/>
    <property type="match status" value="1"/>
</dbReference>
<dbReference type="EMBL" id="KN838813">
    <property type="protein sequence ID" value="KIJ94014.1"/>
    <property type="molecule type" value="Genomic_DNA"/>
</dbReference>
<reference evidence="6" key="2">
    <citation type="submission" date="2015-01" db="EMBL/GenBank/DDBJ databases">
        <title>Evolutionary Origins and Diversification of the Mycorrhizal Mutualists.</title>
        <authorList>
            <consortium name="DOE Joint Genome Institute"/>
            <consortium name="Mycorrhizal Genomics Consortium"/>
            <person name="Kohler A."/>
            <person name="Kuo A."/>
            <person name="Nagy L.G."/>
            <person name="Floudas D."/>
            <person name="Copeland A."/>
            <person name="Barry K.W."/>
            <person name="Cichocki N."/>
            <person name="Veneault-Fourrey C."/>
            <person name="LaButti K."/>
            <person name="Lindquist E.A."/>
            <person name="Lipzen A."/>
            <person name="Lundell T."/>
            <person name="Morin E."/>
            <person name="Murat C."/>
            <person name="Riley R."/>
            <person name="Ohm R."/>
            <person name="Sun H."/>
            <person name="Tunlid A."/>
            <person name="Henrissat B."/>
            <person name="Grigoriev I.V."/>
            <person name="Hibbett D.S."/>
            <person name="Martin F."/>
        </authorList>
    </citation>
    <scope>NUCLEOTIDE SEQUENCE [LARGE SCALE GENOMIC DNA]</scope>
    <source>
        <strain evidence="6">LaAM-08-1</strain>
    </source>
</reference>
<feature type="transmembrane region" description="Helical" evidence="3">
    <location>
        <begin position="92"/>
        <end position="112"/>
    </location>
</feature>
<keyword evidence="1" id="KW-0808">Transferase</keyword>
<dbReference type="Proteomes" id="UP000054477">
    <property type="component" value="Unassembled WGS sequence"/>
</dbReference>
<dbReference type="InterPro" id="IPR000182">
    <property type="entry name" value="GNAT_dom"/>
</dbReference>
<gene>
    <name evidence="5" type="ORF">K443DRAFT_684082</name>
</gene>
<dbReference type="OrthoDB" id="41532at2759"/>
<keyword evidence="6" id="KW-1185">Reference proteome</keyword>
<feature type="region of interest" description="Disordered" evidence="2">
    <location>
        <begin position="1"/>
        <end position="30"/>
    </location>
</feature>
<dbReference type="HOGENOM" id="CLU_083059_0_0_1"/>
<evidence type="ECO:0000256" key="2">
    <source>
        <dbReference type="SAM" id="MobiDB-lite"/>
    </source>
</evidence>
<dbReference type="Gene3D" id="3.40.630.30">
    <property type="match status" value="1"/>
</dbReference>
<accession>A0A0C9WJ37</accession>
<sequence>MMNDNEKTPQRSSPSDSDSPNVLQNGTKIRVRPYRKRDTDKIRSLYRSTMTETRGSPREVVLRSQFTTMSAFVMYALFIAGLVLSVDPATQKLGGILCLSLVIVFAGSRLFMHYMFSQFVRKIYNGDLSNISDVYGMKPVAEDEEDLAPTGPFGFWVAEAYSEESDYCEIVGFVGLNSNTNKGPGSGKDHTTSEVRRMVVSDTHRRLGIGAALLHTLIAHAREQGLSSVFLTTMSFQIPAMRMYEKVGFVVQWKKYPMKFIPTFSMWVVEMKLDLTKV</sequence>
<feature type="transmembrane region" description="Helical" evidence="3">
    <location>
        <begin position="66"/>
        <end position="86"/>
    </location>
</feature>
<dbReference type="CDD" id="cd04301">
    <property type="entry name" value="NAT_SF"/>
    <property type="match status" value="1"/>
</dbReference>
<protein>
    <submittedName>
        <fullName evidence="5">Unplaced genomic scaffold K443scaffold_278, whole genome shotgun sequence</fullName>
    </submittedName>
</protein>
<dbReference type="InterPro" id="IPR050769">
    <property type="entry name" value="NAT_camello-type"/>
</dbReference>
<keyword evidence="3" id="KW-0472">Membrane</keyword>
<name>A0A0C9WJ37_9AGAR</name>
<dbReference type="STRING" id="1095629.A0A0C9WJ37"/>
<dbReference type="AlphaFoldDB" id="A0A0C9WJ37"/>